<organism evidence="4 5">
    <name type="scientific">Mikania micrantha</name>
    <name type="common">bitter vine</name>
    <dbReference type="NCBI Taxonomy" id="192012"/>
    <lineage>
        <taxon>Eukaryota</taxon>
        <taxon>Viridiplantae</taxon>
        <taxon>Streptophyta</taxon>
        <taxon>Embryophyta</taxon>
        <taxon>Tracheophyta</taxon>
        <taxon>Spermatophyta</taxon>
        <taxon>Magnoliopsida</taxon>
        <taxon>eudicotyledons</taxon>
        <taxon>Gunneridae</taxon>
        <taxon>Pentapetalae</taxon>
        <taxon>asterids</taxon>
        <taxon>campanulids</taxon>
        <taxon>Asterales</taxon>
        <taxon>Asteraceae</taxon>
        <taxon>Asteroideae</taxon>
        <taxon>Heliantheae alliance</taxon>
        <taxon>Eupatorieae</taxon>
        <taxon>Mikania</taxon>
    </lineage>
</organism>
<evidence type="ECO:0000256" key="2">
    <source>
        <dbReference type="ARBA" id="ARBA00022729"/>
    </source>
</evidence>
<dbReference type="PROSITE" id="PS51450">
    <property type="entry name" value="LRR"/>
    <property type="match status" value="1"/>
</dbReference>
<keyword evidence="5" id="KW-1185">Reference proteome</keyword>
<name>A0A5N6PKG3_9ASTR</name>
<reference evidence="4 5" key="1">
    <citation type="submission" date="2019-05" db="EMBL/GenBank/DDBJ databases">
        <title>Mikania micrantha, genome provides insights into the molecular mechanism of rapid growth.</title>
        <authorList>
            <person name="Liu B."/>
        </authorList>
    </citation>
    <scope>NUCLEOTIDE SEQUENCE [LARGE SCALE GENOMIC DNA]</scope>
    <source>
        <strain evidence="4">NLD-2019</strain>
        <tissue evidence="4">Leaf</tissue>
    </source>
</reference>
<dbReference type="SMART" id="SM00365">
    <property type="entry name" value="LRR_SD22"/>
    <property type="match status" value="5"/>
</dbReference>
<dbReference type="PRINTS" id="PR00019">
    <property type="entry name" value="LEURICHRPT"/>
</dbReference>
<gene>
    <name evidence="4" type="ORF">E3N88_09890</name>
</gene>
<evidence type="ECO:0000256" key="3">
    <source>
        <dbReference type="ARBA" id="ARBA00022737"/>
    </source>
</evidence>
<proteinExistence type="predicted"/>
<dbReference type="InterPro" id="IPR032675">
    <property type="entry name" value="LRR_dom_sf"/>
</dbReference>
<sequence>MFSMEKDMEYIVYALQRSHELIWPLNASLFLNFKELRILDLSFNYIGNTFVSSGLERLSELKKLKNLNLGYNFIETNIFPLLSELTSLKILNLTHVNGYNMKPTHDISEFRIPENLEVLDLAGNGYYGTLQMQGSPETYKLSRLKSLNLEYNYFNESLITTLATFTSLKTLYLQHNSLSRSFPSQEISELTNLEMLDLSYNSLNVTPSIQDCKSLMRLERLESVSLAVNNFNKSIISCLSFLPSLNILDLSDSYYLGSSLFPMQGMYYISLPNLPYLEVLILHDNNLNGTLPMEALAYFHHLKLLDLGFNNFVGSIPSTMKSLSSLQVVSFSHNALNGSLCNDGFCDLKNLQELDLSDNMLDGNLPQCFSGLSSLKFFDISSNQFTGLIPPSLIVNLTSLEYVDFNYNKFEGSFLFSLFSNHTKLQFFRLEGGSEKIEVETEEPIGWIPMFQLKFLVLSNCINKRPKGSVVPSFLLHQHNLRLLDLTNNFLEGQVPNWLLKNNKNLEVLKLKDNSFRGAIHMRYKSNIKWLDMSGNHITGNLSLGSLFTLKLDNNCFMGNIGINTSGTSMGLMVLDISENQFTGRIPSWMSNMSSNSDGCELVARNNRLDGPFPFGENSFEFLDISQNSFSGPIPSGINLKYTKHLHLGSNIFTGLVPDAFQNLTNVLTLDISQNYLSGRIPEFLGENRAQNGVRMLPESRNEDLVEKWTNYPRELRPVPHDDTGRCARRPRKYLESATDRAVRPRPSFGLGLCAWGQKIRKFG</sequence>
<dbReference type="Proteomes" id="UP000326396">
    <property type="component" value="Linkage Group LG12"/>
</dbReference>
<evidence type="ECO:0000313" key="4">
    <source>
        <dbReference type="EMBL" id="KAD6455184.1"/>
    </source>
</evidence>
<keyword evidence="3" id="KW-0677">Repeat</keyword>
<evidence type="ECO:0000256" key="1">
    <source>
        <dbReference type="ARBA" id="ARBA00022614"/>
    </source>
</evidence>
<dbReference type="Pfam" id="PF13855">
    <property type="entry name" value="LRR_8"/>
    <property type="match status" value="2"/>
</dbReference>
<dbReference type="InterPro" id="IPR001611">
    <property type="entry name" value="Leu-rich_rpt"/>
</dbReference>
<dbReference type="Pfam" id="PF00560">
    <property type="entry name" value="LRR_1"/>
    <property type="match status" value="5"/>
</dbReference>
<keyword evidence="2" id="KW-0732">Signal</keyword>
<accession>A0A5N6PKG3</accession>
<dbReference type="SMART" id="SM00369">
    <property type="entry name" value="LRR_TYP"/>
    <property type="match status" value="9"/>
</dbReference>
<dbReference type="InterPro" id="IPR003591">
    <property type="entry name" value="Leu-rich_rpt_typical-subtyp"/>
</dbReference>
<dbReference type="InterPro" id="IPR053211">
    <property type="entry name" value="DNA_repair-toleration"/>
</dbReference>
<dbReference type="EMBL" id="SZYD01000004">
    <property type="protein sequence ID" value="KAD6455184.1"/>
    <property type="molecule type" value="Genomic_DNA"/>
</dbReference>
<dbReference type="SUPFAM" id="SSF52047">
    <property type="entry name" value="RNI-like"/>
    <property type="match status" value="2"/>
</dbReference>
<comment type="caution">
    <text evidence="4">The sequence shown here is derived from an EMBL/GenBank/DDBJ whole genome shotgun (WGS) entry which is preliminary data.</text>
</comment>
<dbReference type="AlphaFoldDB" id="A0A5N6PKG3"/>
<dbReference type="GO" id="GO:0051707">
    <property type="term" value="P:response to other organism"/>
    <property type="evidence" value="ECO:0007669"/>
    <property type="project" value="UniProtKB-ARBA"/>
</dbReference>
<evidence type="ECO:0008006" key="6">
    <source>
        <dbReference type="Google" id="ProtNLM"/>
    </source>
</evidence>
<dbReference type="SUPFAM" id="SSF52058">
    <property type="entry name" value="L domain-like"/>
    <property type="match status" value="1"/>
</dbReference>
<dbReference type="Gene3D" id="3.80.10.10">
    <property type="entry name" value="Ribonuclease Inhibitor"/>
    <property type="match status" value="4"/>
</dbReference>
<evidence type="ECO:0000313" key="5">
    <source>
        <dbReference type="Proteomes" id="UP000326396"/>
    </source>
</evidence>
<keyword evidence="1" id="KW-0433">Leucine-rich repeat</keyword>
<protein>
    <recommendedName>
        <fullName evidence="6">Leucine-rich repeat-containing N-terminal plant-type domain-containing protein</fullName>
    </recommendedName>
</protein>
<dbReference type="PANTHER" id="PTHR48060">
    <property type="entry name" value="DNA DAMAGE-REPAIR/TOLERATION PROTEIN DRT100"/>
    <property type="match status" value="1"/>
</dbReference>
<dbReference type="GO" id="GO:0006952">
    <property type="term" value="P:defense response"/>
    <property type="evidence" value="ECO:0007669"/>
    <property type="project" value="UniProtKB-ARBA"/>
</dbReference>
<dbReference type="PANTHER" id="PTHR48060:SF21">
    <property type="entry name" value="L DOMAIN-LIKE PROTEIN"/>
    <property type="match status" value="1"/>
</dbReference>
<dbReference type="OrthoDB" id="4691307at2759"/>